<evidence type="ECO:0000256" key="3">
    <source>
        <dbReference type="ARBA" id="ARBA00023134"/>
    </source>
</evidence>
<keyword evidence="2" id="KW-0648">Protein biosynthesis</keyword>
<dbReference type="Gene3D" id="3.40.50.300">
    <property type="entry name" value="P-loop containing nucleotide triphosphate hydrolases"/>
    <property type="match status" value="2"/>
</dbReference>
<organism evidence="5">
    <name type="scientific">marine sediment metagenome</name>
    <dbReference type="NCBI Taxonomy" id="412755"/>
    <lineage>
        <taxon>unclassified sequences</taxon>
        <taxon>metagenomes</taxon>
        <taxon>ecological metagenomes</taxon>
    </lineage>
</organism>
<keyword evidence="3" id="KW-0342">GTP-binding</keyword>
<gene>
    <name evidence="5" type="ORF">LCGC14_2288500</name>
</gene>
<reference evidence="5" key="1">
    <citation type="journal article" date="2015" name="Nature">
        <title>Complex archaea that bridge the gap between prokaryotes and eukaryotes.</title>
        <authorList>
            <person name="Spang A."/>
            <person name="Saw J.H."/>
            <person name="Jorgensen S.L."/>
            <person name="Zaremba-Niedzwiedzka K."/>
            <person name="Martijn J."/>
            <person name="Lind A.E."/>
            <person name="van Eijk R."/>
            <person name="Schleper C."/>
            <person name="Guy L."/>
            <person name="Ettema T.J."/>
        </authorList>
    </citation>
    <scope>NUCLEOTIDE SEQUENCE</scope>
</reference>
<dbReference type="PRINTS" id="PR00315">
    <property type="entry name" value="ELONGATNFCT"/>
</dbReference>
<dbReference type="GO" id="GO:0005525">
    <property type="term" value="F:GTP binding"/>
    <property type="evidence" value="ECO:0007669"/>
    <property type="project" value="UniProtKB-KW"/>
</dbReference>
<evidence type="ECO:0000313" key="5">
    <source>
        <dbReference type="EMBL" id="KKL52135.1"/>
    </source>
</evidence>
<proteinExistence type="predicted"/>
<comment type="caution">
    <text evidence="5">The sequence shown here is derived from an EMBL/GenBank/DDBJ whole genome shotgun (WGS) entry which is preliminary data.</text>
</comment>
<dbReference type="PANTHER" id="PTHR43261:SF1">
    <property type="entry name" value="RIBOSOME-RELEASING FACTOR 2, MITOCHONDRIAL"/>
    <property type="match status" value="1"/>
</dbReference>
<dbReference type="GO" id="GO:0006412">
    <property type="term" value="P:translation"/>
    <property type="evidence" value="ECO:0007669"/>
    <property type="project" value="UniProtKB-KW"/>
</dbReference>
<evidence type="ECO:0000256" key="1">
    <source>
        <dbReference type="ARBA" id="ARBA00022741"/>
    </source>
</evidence>
<dbReference type="GO" id="GO:0003924">
    <property type="term" value="F:GTPase activity"/>
    <property type="evidence" value="ECO:0007669"/>
    <property type="project" value="InterPro"/>
</dbReference>
<dbReference type="InterPro" id="IPR005225">
    <property type="entry name" value="Small_GTP-bd"/>
</dbReference>
<feature type="domain" description="Tr-type G" evidence="4">
    <location>
        <begin position="5"/>
        <end position="118"/>
    </location>
</feature>
<feature type="non-terminal residue" evidence="5">
    <location>
        <position position="118"/>
    </location>
</feature>
<dbReference type="PROSITE" id="PS51722">
    <property type="entry name" value="G_TR_2"/>
    <property type="match status" value="1"/>
</dbReference>
<dbReference type="PROSITE" id="PS00301">
    <property type="entry name" value="G_TR_1"/>
    <property type="match status" value="1"/>
</dbReference>
<dbReference type="InterPro" id="IPR031157">
    <property type="entry name" value="G_TR_CS"/>
</dbReference>
<dbReference type="SUPFAM" id="SSF52540">
    <property type="entry name" value="P-loop containing nucleoside triphosphate hydrolases"/>
    <property type="match status" value="1"/>
</dbReference>
<dbReference type="AlphaFoldDB" id="A0A0F9F4F8"/>
<evidence type="ECO:0000259" key="4">
    <source>
        <dbReference type="PROSITE" id="PS51722"/>
    </source>
</evidence>
<dbReference type="NCBIfam" id="TIGR00231">
    <property type="entry name" value="small_GTP"/>
    <property type="match status" value="1"/>
</dbReference>
<accession>A0A0F9F4F8</accession>
<dbReference type="InterPro" id="IPR027417">
    <property type="entry name" value="P-loop_NTPase"/>
</dbReference>
<evidence type="ECO:0000256" key="2">
    <source>
        <dbReference type="ARBA" id="ARBA00022917"/>
    </source>
</evidence>
<dbReference type="Pfam" id="PF00009">
    <property type="entry name" value="GTP_EFTU"/>
    <property type="match status" value="1"/>
</dbReference>
<keyword evidence="1" id="KW-0547">Nucleotide-binding</keyword>
<sequence length="118" mass="13060">MKKISAIRNIGIIAHIDAGKTTVTERMLYYSGRSHKIGEVHNGEAVMDWMPDEQERGITITAAVTTCQWMGNEIQIIDTPGHVDFTIEVERSLRVLDGAIGVFCAVGGVETQSETVWR</sequence>
<dbReference type="InterPro" id="IPR000795">
    <property type="entry name" value="T_Tr_GTP-bd_dom"/>
</dbReference>
<dbReference type="EMBL" id="LAZR01031998">
    <property type="protein sequence ID" value="KKL52135.1"/>
    <property type="molecule type" value="Genomic_DNA"/>
</dbReference>
<dbReference type="PANTHER" id="PTHR43261">
    <property type="entry name" value="TRANSLATION ELONGATION FACTOR G-RELATED"/>
    <property type="match status" value="1"/>
</dbReference>
<protein>
    <recommendedName>
        <fullName evidence="4">Tr-type G domain-containing protein</fullName>
    </recommendedName>
</protein>
<name>A0A0F9F4F8_9ZZZZ</name>
<dbReference type="GO" id="GO:0032790">
    <property type="term" value="P:ribosome disassembly"/>
    <property type="evidence" value="ECO:0007669"/>
    <property type="project" value="TreeGrafter"/>
</dbReference>